<keyword evidence="2" id="KW-0378">Hydrolase</keyword>
<dbReference type="EC" id="3.4.23.-" evidence="2"/>
<sequence>MTGLFAKTAATAVAIAGVALFATSDLASRLASRFPDADLASAGAAPGAQGAARASGTAVVLPAARNGHFFADTLINGARVRMMVDTGASLVSLSEEDAARAGIRPFPSDYKFTLYTANGIARGAEVTLREVELAGIRLRDVRAVVLPRGLLASGSLLGMSFLSRLSGFETGPDRMVLKP</sequence>
<dbReference type="InterPro" id="IPR034122">
    <property type="entry name" value="Retropepsin-like_bacterial"/>
</dbReference>
<dbReference type="InterPro" id="IPR021109">
    <property type="entry name" value="Peptidase_aspartic_dom_sf"/>
</dbReference>
<reference evidence="2 3" key="1">
    <citation type="submission" date="2023-05" db="EMBL/GenBank/DDBJ databases">
        <title>Chelatococcus sp. nov., a moderately thermophilic bacterium isolated from hot spring microbial mat.</title>
        <authorList>
            <person name="Hu C.-J."/>
            <person name="Li W.-J."/>
        </authorList>
    </citation>
    <scope>NUCLEOTIDE SEQUENCE [LARGE SCALE GENOMIC DNA]</scope>
    <source>
        <strain evidence="2 3">SYSU G07232</strain>
    </source>
</reference>
<accession>A0ABT7AE66</accession>
<keyword evidence="3" id="KW-1185">Reference proteome</keyword>
<keyword evidence="2" id="KW-0645">Protease</keyword>
<protein>
    <submittedName>
        <fullName evidence="2">TIGR02281 family clan AA aspartic protease</fullName>
        <ecNumber evidence="2">3.4.23.-</ecNumber>
    </submittedName>
</protein>
<proteinExistence type="predicted"/>
<feature type="chain" id="PRO_5045210887" evidence="1">
    <location>
        <begin position="28"/>
        <end position="179"/>
    </location>
</feature>
<name>A0ABT7AE66_9HYPH</name>
<dbReference type="InterPro" id="IPR011969">
    <property type="entry name" value="Clan_AA_Asp_peptidase_C"/>
</dbReference>
<dbReference type="GO" id="GO:0006508">
    <property type="term" value="P:proteolysis"/>
    <property type="evidence" value="ECO:0007669"/>
    <property type="project" value="UniProtKB-KW"/>
</dbReference>
<evidence type="ECO:0000256" key="1">
    <source>
        <dbReference type="SAM" id="SignalP"/>
    </source>
</evidence>
<dbReference type="RefSeq" id="WP_283739633.1">
    <property type="nucleotide sequence ID" value="NZ_JASJEV010000002.1"/>
</dbReference>
<dbReference type="NCBIfam" id="TIGR02281">
    <property type="entry name" value="clan_AA_DTGA"/>
    <property type="match status" value="1"/>
</dbReference>
<dbReference type="GO" id="GO:0008233">
    <property type="term" value="F:peptidase activity"/>
    <property type="evidence" value="ECO:0007669"/>
    <property type="project" value="UniProtKB-KW"/>
</dbReference>
<organism evidence="2 3">
    <name type="scientific">Chelatococcus albus</name>
    <dbReference type="NCBI Taxonomy" id="3047466"/>
    <lineage>
        <taxon>Bacteria</taxon>
        <taxon>Pseudomonadati</taxon>
        <taxon>Pseudomonadota</taxon>
        <taxon>Alphaproteobacteria</taxon>
        <taxon>Hyphomicrobiales</taxon>
        <taxon>Chelatococcaceae</taxon>
        <taxon>Chelatococcus</taxon>
    </lineage>
</organism>
<comment type="caution">
    <text evidence="2">The sequence shown here is derived from an EMBL/GenBank/DDBJ whole genome shotgun (WGS) entry which is preliminary data.</text>
</comment>
<keyword evidence="1" id="KW-0732">Signal</keyword>
<evidence type="ECO:0000313" key="2">
    <source>
        <dbReference type="EMBL" id="MDJ1157655.1"/>
    </source>
</evidence>
<dbReference type="Pfam" id="PF13975">
    <property type="entry name" value="gag-asp_proteas"/>
    <property type="match status" value="1"/>
</dbReference>
<evidence type="ECO:0000313" key="3">
    <source>
        <dbReference type="Proteomes" id="UP001321492"/>
    </source>
</evidence>
<feature type="signal peptide" evidence="1">
    <location>
        <begin position="1"/>
        <end position="27"/>
    </location>
</feature>
<gene>
    <name evidence="2" type="ORF">QNA08_05345</name>
</gene>
<dbReference type="CDD" id="cd05483">
    <property type="entry name" value="retropepsin_like_bacteria"/>
    <property type="match status" value="1"/>
</dbReference>
<dbReference type="SUPFAM" id="SSF50630">
    <property type="entry name" value="Acid proteases"/>
    <property type="match status" value="1"/>
</dbReference>
<dbReference type="Proteomes" id="UP001321492">
    <property type="component" value="Unassembled WGS sequence"/>
</dbReference>
<dbReference type="Gene3D" id="2.40.70.10">
    <property type="entry name" value="Acid Proteases"/>
    <property type="match status" value="1"/>
</dbReference>
<dbReference type="EMBL" id="JASJEV010000002">
    <property type="protein sequence ID" value="MDJ1157655.1"/>
    <property type="molecule type" value="Genomic_DNA"/>
</dbReference>